<feature type="non-terminal residue" evidence="2">
    <location>
        <position position="66"/>
    </location>
</feature>
<organism evidence="2 3">
    <name type="scientific">Acaulospora morrowiae</name>
    <dbReference type="NCBI Taxonomy" id="94023"/>
    <lineage>
        <taxon>Eukaryota</taxon>
        <taxon>Fungi</taxon>
        <taxon>Fungi incertae sedis</taxon>
        <taxon>Mucoromycota</taxon>
        <taxon>Glomeromycotina</taxon>
        <taxon>Glomeromycetes</taxon>
        <taxon>Diversisporales</taxon>
        <taxon>Acaulosporaceae</taxon>
        <taxon>Acaulospora</taxon>
    </lineage>
</organism>
<feature type="non-terminal residue" evidence="2">
    <location>
        <position position="1"/>
    </location>
</feature>
<dbReference type="EMBL" id="CAJVPV010032526">
    <property type="protein sequence ID" value="CAG8745085.1"/>
    <property type="molecule type" value="Genomic_DNA"/>
</dbReference>
<dbReference type="Proteomes" id="UP000789342">
    <property type="component" value="Unassembled WGS sequence"/>
</dbReference>
<proteinExistence type="predicted"/>
<name>A0A9N9IQ56_9GLOM</name>
<evidence type="ECO:0000313" key="2">
    <source>
        <dbReference type="EMBL" id="CAG8745085.1"/>
    </source>
</evidence>
<protein>
    <submittedName>
        <fullName evidence="2">6054_t:CDS:1</fullName>
    </submittedName>
</protein>
<reference evidence="2" key="1">
    <citation type="submission" date="2021-06" db="EMBL/GenBank/DDBJ databases">
        <authorList>
            <person name="Kallberg Y."/>
            <person name="Tangrot J."/>
            <person name="Rosling A."/>
        </authorList>
    </citation>
    <scope>NUCLEOTIDE SEQUENCE</scope>
    <source>
        <strain evidence="2">CL551</strain>
    </source>
</reference>
<dbReference type="AlphaFoldDB" id="A0A9N9IQ56"/>
<feature type="region of interest" description="Disordered" evidence="1">
    <location>
        <begin position="1"/>
        <end position="21"/>
    </location>
</feature>
<evidence type="ECO:0000256" key="1">
    <source>
        <dbReference type="SAM" id="MobiDB-lite"/>
    </source>
</evidence>
<comment type="caution">
    <text evidence="2">The sequence shown here is derived from an EMBL/GenBank/DDBJ whole genome shotgun (WGS) entry which is preliminary data.</text>
</comment>
<evidence type="ECO:0000313" key="3">
    <source>
        <dbReference type="Proteomes" id="UP000789342"/>
    </source>
</evidence>
<gene>
    <name evidence="2" type="ORF">AMORRO_LOCUS14977</name>
</gene>
<sequence length="66" mass="7724">VIPVAKQKKKQSSHLSLMESSENNPAFDQFLTCKCNRVPLRQISEKPESRGRVLLRCENCDYQEWE</sequence>
<feature type="compositionally biased region" description="Basic residues" evidence="1">
    <location>
        <begin position="1"/>
        <end position="12"/>
    </location>
</feature>
<accession>A0A9N9IQ56</accession>
<keyword evidence="3" id="KW-1185">Reference proteome</keyword>